<dbReference type="SUPFAM" id="SSF50475">
    <property type="entry name" value="FMN-binding split barrel"/>
    <property type="match status" value="1"/>
</dbReference>
<reference evidence="7 8" key="1">
    <citation type="submission" date="2018-02" db="EMBL/GenBank/DDBJ databases">
        <title>Genome sequence of the basidiomycete white-rot fungus Phlebia centrifuga.</title>
        <authorList>
            <person name="Granchi Z."/>
            <person name="Peng M."/>
            <person name="de Vries R.P."/>
            <person name="Hilden K."/>
            <person name="Makela M.R."/>
            <person name="Grigoriev I."/>
            <person name="Riley R."/>
        </authorList>
    </citation>
    <scope>NUCLEOTIDE SEQUENCE [LARGE SCALE GENOMIC DNA]</scope>
    <source>
        <strain evidence="7 8">FBCC195</strain>
    </source>
</reference>
<evidence type="ECO:0000256" key="5">
    <source>
        <dbReference type="SAM" id="MobiDB-lite"/>
    </source>
</evidence>
<comment type="caution">
    <text evidence="7">The sequence shown here is derived from an EMBL/GenBank/DDBJ whole genome shotgun (WGS) entry which is preliminary data.</text>
</comment>
<evidence type="ECO:0000256" key="3">
    <source>
        <dbReference type="ARBA" id="ARBA00022643"/>
    </source>
</evidence>
<dbReference type="STRING" id="98765.A0A2R6NVS6"/>
<organism evidence="7 8">
    <name type="scientific">Hermanssonia centrifuga</name>
    <dbReference type="NCBI Taxonomy" id="98765"/>
    <lineage>
        <taxon>Eukaryota</taxon>
        <taxon>Fungi</taxon>
        <taxon>Dikarya</taxon>
        <taxon>Basidiomycota</taxon>
        <taxon>Agaricomycotina</taxon>
        <taxon>Agaricomycetes</taxon>
        <taxon>Polyporales</taxon>
        <taxon>Meruliaceae</taxon>
        <taxon>Hermanssonia</taxon>
    </lineage>
</organism>
<name>A0A2R6NVS6_9APHY</name>
<dbReference type="PANTHER" id="PTHR33798">
    <property type="entry name" value="FLAVOPROTEIN OXYGENASE"/>
    <property type="match status" value="1"/>
</dbReference>
<dbReference type="InterPro" id="IPR002563">
    <property type="entry name" value="Flavin_Rdtase-like_dom"/>
</dbReference>
<comment type="similarity">
    <text evidence="4">Belongs to the flavoredoxin family.</text>
</comment>
<gene>
    <name evidence="7" type="ORF">PHLCEN_2v7704</name>
</gene>
<proteinExistence type="inferred from homology"/>
<dbReference type="OrthoDB" id="298012at2759"/>
<dbReference type="InterPro" id="IPR012349">
    <property type="entry name" value="Split_barrel_FMN-bd"/>
</dbReference>
<evidence type="ECO:0000256" key="1">
    <source>
        <dbReference type="ARBA" id="ARBA00001917"/>
    </source>
</evidence>
<evidence type="ECO:0000259" key="6">
    <source>
        <dbReference type="SMART" id="SM00903"/>
    </source>
</evidence>
<keyword evidence="3" id="KW-0288">FMN</keyword>
<dbReference type="Proteomes" id="UP000186601">
    <property type="component" value="Unassembled WGS sequence"/>
</dbReference>
<dbReference type="Pfam" id="PF01613">
    <property type="entry name" value="Flavin_Reduct"/>
    <property type="match status" value="1"/>
</dbReference>
<feature type="region of interest" description="Disordered" evidence="5">
    <location>
        <begin position="1"/>
        <end position="36"/>
    </location>
</feature>
<dbReference type="Gene3D" id="2.30.110.10">
    <property type="entry name" value="Electron Transport, Fmn-binding Protein, Chain A"/>
    <property type="match status" value="1"/>
</dbReference>
<feature type="domain" description="Flavin reductase like" evidence="6">
    <location>
        <begin position="50"/>
        <end position="201"/>
    </location>
</feature>
<accession>A0A2R6NVS6</accession>
<evidence type="ECO:0000256" key="2">
    <source>
        <dbReference type="ARBA" id="ARBA00022630"/>
    </source>
</evidence>
<dbReference type="GO" id="GO:0010181">
    <property type="term" value="F:FMN binding"/>
    <property type="evidence" value="ECO:0007669"/>
    <property type="project" value="InterPro"/>
</dbReference>
<dbReference type="PANTHER" id="PTHR33798:SF5">
    <property type="entry name" value="FLAVIN REDUCTASE LIKE DOMAIN-CONTAINING PROTEIN"/>
    <property type="match status" value="1"/>
</dbReference>
<keyword evidence="2" id="KW-0285">Flavoprotein</keyword>
<comment type="cofactor">
    <cofactor evidence="1">
        <name>FMN</name>
        <dbReference type="ChEBI" id="CHEBI:58210"/>
    </cofactor>
</comment>
<dbReference type="EMBL" id="MLYV02000776">
    <property type="protein sequence ID" value="PSR77781.1"/>
    <property type="molecule type" value="Genomic_DNA"/>
</dbReference>
<evidence type="ECO:0000313" key="7">
    <source>
        <dbReference type="EMBL" id="PSR77781.1"/>
    </source>
</evidence>
<protein>
    <recommendedName>
        <fullName evidence="6">Flavin reductase like domain-containing protein</fullName>
    </recommendedName>
</protein>
<sequence length="242" mass="26674">MSSTELPPFDFDLKPGYTEKPHPNWSLGQKTESTSDGKEWVEGEKAGWKVVHTADEDPGWFNMVTHNPPLVSISIANFTAGKLKDTSTNIKSTKGFVVNIISEPFIEQANATCIDCPPEISEWDLSGLTKVPSLYVKAPRVKESAFSMECELFQVIDIVHPDTGSSTTTLVLGLVKCIHVRNDVLNERGTVDVTKFKPIGRLGDISYSTIGTSFRIPREQWKLEGERVGAFLKSLESAESGV</sequence>
<feature type="compositionally biased region" description="Basic and acidic residues" evidence="5">
    <location>
        <begin position="11"/>
        <end position="22"/>
    </location>
</feature>
<dbReference type="SMART" id="SM00903">
    <property type="entry name" value="Flavin_Reduct"/>
    <property type="match status" value="1"/>
</dbReference>
<dbReference type="AlphaFoldDB" id="A0A2R6NVS6"/>
<evidence type="ECO:0000313" key="8">
    <source>
        <dbReference type="Proteomes" id="UP000186601"/>
    </source>
</evidence>
<evidence type="ECO:0000256" key="4">
    <source>
        <dbReference type="ARBA" id="ARBA00038054"/>
    </source>
</evidence>
<keyword evidence="8" id="KW-1185">Reference proteome</keyword>